<dbReference type="AlphaFoldDB" id="A0A7G9TEB6"/>
<dbReference type="Proteomes" id="UP000515838">
    <property type="component" value="Chromosome"/>
</dbReference>
<dbReference type="SUPFAM" id="SSF160379">
    <property type="entry name" value="SP0830-like"/>
    <property type="match status" value="1"/>
</dbReference>
<dbReference type="GeneID" id="81469936"/>
<dbReference type="PANTHER" id="PTHR36439">
    <property type="entry name" value="BLL4334 PROTEIN"/>
    <property type="match status" value="1"/>
</dbReference>
<dbReference type="InterPro" id="IPR012545">
    <property type="entry name" value="DUF1697"/>
</dbReference>
<name>A0A7G9TEB6_PSEMX</name>
<evidence type="ECO:0000313" key="2">
    <source>
        <dbReference type="Proteomes" id="UP000515838"/>
    </source>
</evidence>
<dbReference type="Gene3D" id="3.30.70.1280">
    <property type="entry name" value="SP0830-like domains"/>
    <property type="match status" value="1"/>
</dbReference>
<protein>
    <submittedName>
        <fullName evidence="1">DUF1697 domain-containing protein</fullName>
    </submittedName>
</protein>
<dbReference type="PANTHER" id="PTHR36439:SF1">
    <property type="entry name" value="DUF1697 DOMAIN-CONTAINING PROTEIN"/>
    <property type="match status" value="1"/>
</dbReference>
<evidence type="ECO:0000313" key="1">
    <source>
        <dbReference type="EMBL" id="QNN78441.1"/>
    </source>
</evidence>
<dbReference type="Pfam" id="PF08002">
    <property type="entry name" value="DUF1697"/>
    <property type="match status" value="1"/>
</dbReference>
<dbReference type="EMBL" id="CP060731">
    <property type="protein sequence ID" value="QNN78441.1"/>
    <property type="molecule type" value="Genomic_DNA"/>
</dbReference>
<dbReference type="PIRSF" id="PIRSF008502">
    <property type="entry name" value="UCP008502"/>
    <property type="match status" value="1"/>
</dbReference>
<reference evidence="1 2" key="1">
    <citation type="submission" date="2020-08" db="EMBL/GenBank/DDBJ databases">
        <title>Streptomycin Non-resistant strain, P. mexicana.</title>
        <authorList>
            <person name="Ganesh-Kumar S."/>
            <person name="Zhe T."/>
            <person name="Yu Z."/>
            <person name="Min Y."/>
        </authorList>
    </citation>
    <scope>NUCLEOTIDE SEQUENCE [LARGE SCALE GENOMIC DNA]</scope>
    <source>
        <strain evidence="1 2">GTZY2</strain>
    </source>
</reference>
<proteinExistence type="predicted"/>
<organism evidence="1 2">
    <name type="scientific">Pseudoxanthomonas mexicana</name>
    <dbReference type="NCBI Taxonomy" id="128785"/>
    <lineage>
        <taxon>Bacteria</taxon>
        <taxon>Pseudomonadati</taxon>
        <taxon>Pseudomonadota</taxon>
        <taxon>Gammaproteobacteria</taxon>
        <taxon>Lysobacterales</taxon>
        <taxon>Lysobacteraceae</taxon>
        <taxon>Pseudoxanthomonas</taxon>
    </lineage>
</organism>
<sequence length="180" mass="18962">MTTYIALLRGINVGKAKRIAMADLRALLEDLGYTDVATLLNSGNVVFRTGKGSRKKLAADISDAIATRLGIEVPVIVVSAKELALIVRENPFASADDPSRLLIAFVADAGMLSATSAIEPHVVAPEQFHVGMHAAYLHCASGILESKAAEALLGKTGKAASTRNWATVLKLQALVDKIDA</sequence>
<gene>
    <name evidence="1" type="ORF">IAE60_03100</name>
</gene>
<dbReference type="RefSeq" id="WP_187573826.1">
    <property type="nucleotide sequence ID" value="NZ_CP060731.1"/>
</dbReference>
<accession>A0A7G9TEB6</accession>